<name>A0AAD8FV59_ACIOX</name>
<dbReference type="EMBL" id="JAGXEW010000024">
    <property type="protein sequence ID" value="KAK1158490.1"/>
    <property type="molecule type" value="Genomic_DNA"/>
</dbReference>
<evidence type="ECO:0000313" key="2">
    <source>
        <dbReference type="EMBL" id="KAK1158490.1"/>
    </source>
</evidence>
<comment type="caution">
    <text evidence="2">The sequence shown here is derived from an EMBL/GenBank/DDBJ whole genome shotgun (WGS) entry which is preliminary data.</text>
</comment>
<accession>A0AAD8FV59</accession>
<dbReference type="PANTHER" id="PTHR35539:SF1">
    <property type="entry name" value="CDNA SEQUENCE BC048562"/>
    <property type="match status" value="1"/>
</dbReference>
<dbReference type="PANTHER" id="PTHR35539">
    <property type="entry name" value="CDNA SEQUENCE BC048562"/>
    <property type="match status" value="1"/>
</dbReference>
<sequence>MYMIKSIPLIFPSGFYGHYLSKKRNDFIQEYRLEARPFPPERLVQRSKENPRKHVFSKHDNRQLFLSDATYFENGLGRFKVKSAISQAARFKPDFITWAPQKDELARSGPGLSTYQTLFTQNQPPQAPNKLIVPRITMPELPAMYVTSYNHTYRHSQPNPSVNTDILTGKVVTWPLAKEATFAYMQPHRCLKKKQTSSVPLTVSDCLWWQTG</sequence>
<dbReference type="AlphaFoldDB" id="A0AAD8FV59"/>
<dbReference type="InterPro" id="IPR029369">
    <property type="entry name" value="HDNR"/>
</dbReference>
<proteinExistence type="predicted"/>
<organism evidence="2 3">
    <name type="scientific">Acipenser oxyrinchus oxyrinchus</name>
    <dbReference type="NCBI Taxonomy" id="40147"/>
    <lineage>
        <taxon>Eukaryota</taxon>
        <taxon>Metazoa</taxon>
        <taxon>Chordata</taxon>
        <taxon>Craniata</taxon>
        <taxon>Vertebrata</taxon>
        <taxon>Euteleostomi</taxon>
        <taxon>Actinopterygii</taxon>
        <taxon>Chondrostei</taxon>
        <taxon>Acipenseriformes</taxon>
        <taxon>Acipenseridae</taxon>
        <taxon>Acipenser</taxon>
    </lineage>
</organism>
<reference evidence="2" key="1">
    <citation type="submission" date="2022-02" db="EMBL/GenBank/DDBJ databases">
        <title>Atlantic sturgeon de novo genome assembly.</title>
        <authorList>
            <person name="Stock M."/>
            <person name="Klopp C."/>
            <person name="Guiguen Y."/>
            <person name="Cabau C."/>
            <person name="Parinello H."/>
            <person name="Santidrian Yebra-Pimentel E."/>
            <person name="Kuhl H."/>
            <person name="Dirks R.P."/>
            <person name="Guessner J."/>
            <person name="Wuertz S."/>
            <person name="Du K."/>
            <person name="Schartl M."/>
        </authorList>
    </citation>
    <scope>NUCLEOTIDE SEQUENCE</scope>
    <source>
        <strain evidence="2">STURGEONOMICS-FGT-2020</strain>
        <tissue evidence="2">Whole blood</tissue>
    </source>
</reference>
<dbReference type="Pfam" id="PF15115">
    <property type="entry name" value="HDNR"/>
    <property type="match status" value="1"/>
</dbReference>
<feature type="domain" description="Domain of unknown function with conserved HDNR motif" evidence="1">
    <location>
        <begin position="16"/>
        <end position="129"/>
    </location>
</feature>
<dbReference type="Proteomes" id="UP001230051">
    <property type="component" value="Unassembled WGS sequence"/>
</dbReference>
<evidence type="ECO:0000313" key="3">
    <source>
        <dbReference type="Proteomes" id="UP001230051"/>
    </source>
</evidence>
<gene>
    <name evidence="2" type="ORF">AOXY_G23434</name>
</gene>
<keyword evidence="3" id="KW-1185">Reference proteome</keyword>
<protein>
    <recommendedName>
        <fullName evidence="1">Domain of unknown function with conserved HDNR motif domain-containing protein</fullName>
    </recommendedName>
</protein>
<evidence type="ECO:0000259" key="1">
    <source>
        <dbReference type="Pfam" id="PF15115"/>
    </source>
</evidence>